<dbReference type="RefSeq" id="WP_213498066.1">
    <property type="nucleotide sequence ID" value="NZ_CP074694.1"/>
</dbReference>
<feature type="compositionally biased region" description="Polar residues" evidence="1">
    <location>
        <begin position="518"/>
        <end position="530"/>
    </location>
</feature>
<protein>
    <submittedName>
        <fullName evidence="3">YXWGXW repeat-containing protein</fullName>
    </submittedName>
</protein>
<feature type="compositionally biased region" description="Basic and acidic residues" evidence="1">
    <location>
        <begin position="538"/>
        <end position="553"/>
    </location>
</feature>
<feature type="signal peptide" evidence="2">
    <location>
        <begin position="1"/>
        <end position="25"/>
    </location>
</feature>
<evidence type="ECO:0000256" key="1">
    <source>
        <dbReference type="SAM" id="MobiDB-lite"/>
    </source>
</evidence>
<proteinExistence type="predicted"/>
<organism evidence="3 4">
    <name type="scientific">Telmatocola sphagniphila</name>
    <dbReference type="NCBI Taxonomy" id="1123043"/>
    <lineage>
        <taxon>Bacteria</taxon>
        <taxon>Pseudomonadati</taxon>
        <taxon>Planctomycetota</taxon>
        <taxon>Planctomycetia</taxon>
        <taxon>Gemmatales</taxon>
        <taxon>Gemmataceae</taxon>
    </lineage>
</organism>
<feature type="compositionally biased region" description="Low complexity" evidence="1">
    <location>
        <begin position="503"/>
        <end position="513"/>
    </location>
</feature>
<evidence type="ECO:0000313" key="4">
    <source>
        <dbReference type="Proteomes" id="UP000676194"/>
    </source>
</evidence>
<dbReference type="KEGG" id="tsph:KIH39_04460"/>
<feature type="region of interest" description="Disordered" evidence="1">
    <location>
        <begin position="458"/>
        <end position="553"/>
    </location>
</feature>
<evidence type="ECO:0000313" key="3">
    <source>
        <dbReference type="EMBL" id="QVL33176.1"/>
    </source>
</evidence>
<keyword evidence="2" id="KW-0732">Signal</keyword>
<gene>
    <name evidence="3" type="ORF">KIH39_04460</name>
</gene>
<keyword evidence="4" id="KW-1185">Reference proteome</keyword>
<dbReference type="EMBL" id="CP074694">
    <property type="protein sequence ID" value="QVL33176.1"/>
    <property type="molecule type" value="Genomic_DNA"/>
</dbReference>
<feature type="compositionally biased region" description="Polar residues" evidence="1">
    <location>
        <begin position="467"/>
        <end position="482"/>
    </location>
</feature>
<dbReference type="Pfam" id="PF12779">
    <property type="entry name" value="WXXGXW"/>
    <property type="match status" value="3"/>
</dbReference>
<sequence length="553" mass="61377">MCSLRSLLLILASAILFGAVSSAYAQEVQIPNIEVLAKGPVHEGFASSSEQAPVPGTVVTKAPPEQIDEIPPDQKPAGDTVVWIPGYWAWDEERADYLWVSGFWRVPPPNRTWVPGSWRKTDKGYQWVAGFWNPIQQQQSEIQYYAPPPAPLDIGPNVPAPNETSTYVNGAWVWKGHWAWRTGYWIEYRPGYIWVPAHYRWTPCGYIFIDGYWDYALADRGMLFAPVYFRTAIYTRPSYYYTPTVWIRDDHMMRALFVRRGTGSYYFGDYFGSGYADRGFTAWISSGNVAVGFAYARGFYDPMFSYYRVTNRTDPAWNRGLVDLYVSRHNNPALRPPSTLIQQNTLVNNFNKSNSVLGGQQIQSVTMLSSIRDSHSTSSLKLQPISESARQDQVRIARQIQDMGRSRAVSETHLISSPSRNADGIQKVALTVPRQLAQRTNVMKLEMPTQIQHKAELIGNPKKGDSIPNSSNSTTIPKSNSPALLPKLPTAGGSLPTLPQTPGSPNVPSGVGPAITPKNPSSAPGGTLPNSKGGSDTKGGDKKSGEKRDRDKP</sequence>
<reference evidence="3" key="1">
    <citation type="submission" date="2021-05" db="EMBL/GenBank/DDBJ databases">
        <title>Complete genome sequence of the cellulolytic planctomycete Telmatocola sphagniphila SP2T and characterization of the first cellulase from planctomycetes.</title>
        <authorList>
            <person name="Rakitin A.L."/>
            <person name="Beletsky A.V."/>
            <person name="Naumoff D.G."/>
            <person name="Kulichevskaya I.S."/>
            <person name="Mardanov A.V."/>
            <person name="Ravin N.V."/>
            <person name="Dedysh S.N."/>
        </authorList>
    </citation>
    <scope>NUCLEOTIDE SEQUENCE</scope>
    <source>
        <strain evidence="3">SP2T</strain>
    </source>
</reference>
<dbReference type="InterPro" id="IPR024447">
    <property type="entry name" value="YXWGXW_rpt"/>
</dbReference>
<evidence type="ECO:0000256" key="2">
    <source>
        <dbReference type="SAM" id="SignalP"/>
    </source>
</evidence>
<name>A0A8E6EZ83_9BACT</name>
<feature type="chain" id="PRO_5034866388" evidence="2">
    <location>
        <begin position="26"/>
        <end position="553"/>
    </location>
</feature>
<dbReference type="Proteomes" id="UP000676194">
    <property type="component" value="Chromosome"/>
</dbReference>
<accession>A0A8E6EZ83</accession>
<dbReference type="AlphaFoldDB" id="A0A8E6EZ83"/>